<dbReference type="Pfam" id="PF06082">
    <property type="entry name" value="YjbH"/>
    <property type="match status" value="1"/>
</dbReference>
<comment type="caution">
    <text evidence="2">The sequence shown here is derived from an EMBL/GenBank/DDBJ whole genome shotgun (WGS) entry which is preliminary data.</text>
</comment>
<dbReference type="RefSeq" id="WP_343897510.1">
    <property type="nucleotide sequence ID" value="NZ_BAAAFZ010000074.1"/>
</dbReference>
<keyword evidence="3" id="KW-1185">Reference proteome</keyword>
<reference evidence="2 3" key="1">
    <citation type="journal article" date="2019" name="Int. J. Syst. Evol. Microbiol.">
        <title>The Global Catalogue of Microorganisms (GCM) 10K type strain sequencing project: providing services to taxonomists for standard genome sequencing and annotation.</title>
        <authorList>
            <consortium name="The Broad Institute Genomics Platform"/>
            <consortium name="The Broad Institute Genome Sequencing Center for Infectious Disease"/>
            <person name="Wu L."/>
            <person name="Ma J."/>
        </authorList>
    </citation>
    <scope>NUCLEOTIDE SEQUENCE [LARGE SCALE GENOMIC DNA]</scope>
    <source>
        <strain evidence="2 3">JCM 9933</strain>
    </source>
</reference>
<evidence type="ECO:0000313" key="3">
    <source>
        <dbReference type="Proteomes" id="UP001501588"/>
    </source>
</evidence>
<accession>A0ABN1FZ35</accession>
<gene>
    <name evidence="2" type="ORF">GCM10009416_43390</name>
</gene>
<dbReference type="Proteomes" id="UP001501588">
    <property type="component" value="Unassembled WGS sequence"/>
</dbReference>
<evidence type="ECO:0000256" key="1">
    <source>
        <dbReference type="SAM" id="MobiDB-lite"/>
    </source>
</evidence>
<dbReference type="EMBL" id="BAAAFZ010000074">
    <property type="protein sequence ID" value="GAA0600763.1"/>
    <property type="molecule type" value="Genomic_DNA"/>
</dbReference>
<protein>
    <submittedName>
        <fullName evidence="2">YjbH domain-containing protein</fullName>
    </submittedName>
</protein>
<proteinExistence type="predicted"/>
<sequence>MALAAAALAVPARAQEPPATGSDLGGAGLIEMRNARFRPDGTVEAGAAWRRQRRSWFLSFQALPFLETTFRLTDRLDATRGRGISNDRAFDLKLRLWQENAWRPALAVGVQDVIGTGLYAGEYVVASKRFWDVDVSLGLGWGRLGTGADIGNPFEALWDGFGERRRDVGAGGTPNLGSVFRGGRAAVFGGLEWSVPPLPSPFGGIEGLRAKVEWSGDALRDERGGYPARTTGLRGKAASRLNLGLQWQPNPYVDAGVHFVHGTDLLLRLSLRMDPDRPPDLPRAAPPAMAARPDEGRPEGLPAALRAAGFRPVRIAVEGDEARIAVEGGRYATLAQTAGRVARAAQPHLPPEVERLRLEWRRQGVTVARLVLPRAAMEAAASGHGSAEEVLASSTLLPAEAEAPLEGPSLAWAVEPRLSVLFGDPKTGFRWQAGIGAGARVGLGEGFAVSGSAARTLAGNLDEGLPSDSELPRVRSDFARYAREGRTSIPTLYGERIWTPAPDVFARVTAGLLEPMFAGVSAEALWRPHAKPFALGLDLNWVAQRAYDGGFSTLGYSVATGHLSLYADLPWWNLYGVLRGGRYLAGDWGGTVEVGRRFASGIEVGGFATFTNVPFSRFGEGSFDKGIYLRFPLQLLGPETASRASATVRPVQRDGGQRLAVDNPLWEVARDGRADALQRGFMGFLR</sequence>
<organism evidence="2 3">
    <name type="scientific">Craurococcus roseus</name>
    <dbReference type="NCBI Taxonomy" id="77585"/>
    <lineage>
        <taxon>Bacteria</taxon>
        <taxon>Pseudomonadati</taxon>
        <taxon>Pseudomonadota</taxon>
        <taxon>Alphaproteobacteria</taxon>
        <taxon>Acetobacterales</taxon>
        <taxon>Acetobacteraceae</taxon>
        <taxon>Craurococcus</taxon>
    </lineage>
</organism>
<dbReference type="InterPro" id="IPR010344">
    <property type="entry name" value="YbjH"/>
</dbReference>
<feature type="compositionally biased region" description="Low complexity" evidence="1">
    <location>
        <begin position="282"/>
        <end position="291"/>
    </location>
</feature>
<feature type="region of interest" description="Disordered" evidence="1">
    <location>
        <begin position="276"/>
        <end position="299"/>
    </location>
</feature>
<name>A0ABN1FZ35_9PROT</name>
<evidence type="ECO:0000313" key="2">
    <source>
        <dbReference type="EMBL" id="GAA0600763.1"/>
    </source>
</evidence>